<feature type="region of interest" description="Disordered" evidence="9">
    <location>
        <begin position="418"/>
        <end position="442"/>
    </location>
</feature>
<feature type="region of interest" description="Disordered" evidence="9">
    <location>
        <begin position="360"/>
        <end position="388"/>
    </location>
</feature>
<keyword evidence="2" id="KW-0479">Metal-binding</keyword>
<dbReference type="EMBL" id="WHUW01000010">
    <property type="protein sequence ID" value="KAF8441530.1"/>
    <property type="molecule type" value="Genomic_DNA"/>
</dbReference>
<proteinExistence type="predicted"/>
<feature type="compositionally biased region" description="Polar residues" evidence="9">
    <location>
        <begin position="1544"/>
        <end position="1557"/>
    </location>
</feature>
<feature type="region of interest" description="Disordered" evidence="9">
    <location>
        <begin position="1969"/>
        <end position="1989"/>
    </location>
</feature>
<dbReference type="SUPFAM" id="SSF57716">
    <property type="entry name" value="Glucocorticoid receptor-like (DNA-binding domain)"/>
    <property type="match status" value="1"/>
</dbReference>
<feature type="compositionally biased region" description="Polar residues" evidence="9">
    <location>
        <begin position="1613"/>
        <end position="1623"/>
    </location>
</feature>
<evidence type="ECO:0000313" key="13">
    <source>
        <dbReference type="Proteomes" id="UP001194468"/>
    </source>
</evidence>
<evidence type="ECO:0000313" key="12">
    <source>
        <dbReference type="EMBL" id="KAF8441530.1"/>
    </source>
</evidence>
<dbReference type="GO" id="GO:0000981">
    <property type="term" value="F:DNA-binding transcription factor activity, RNA polymerase II-specific"/>
    <property type="evidence" value="ECO:0007669"/>
    <property type="project" value="TreeGrafter"/>
</dbReference>
<feature type="compositionally biased region" description="Basic and acidic residues" evidence="9">
    <location>
        <begin position="465"/>
        <end position="479"/>
    </location>
</feature>
<name>A0AAD4BWF5_BOLED</name>
<feature type="region of interest" description="Disordered" evidence="9">
    <location>
        <begin position="111"/>
        <end position="130"/>
    </location>
</feature>
<dbReference type="Pfam" id="PF01369">
    <property type="entry name" value="Sec7"/>
    <property type="match status" value="1"/>
</dbReference>
<dbReference type="Pfam" id="PF08550">
    <property type="entry name" value="GATA_AreA"/>
    <property type="match status" value="1"/>
</dbReference>
<feature type="compositionally biased region" description="Polar residues" evidence="9">
    <location>
        <begin position="1215"/>
        <end position="1235"/>
    </location>
</feature>
<dbReference type="GO" id="GO:0045944">
    <property type="term" value="P:positive regulation of transcription by RNA polymerase II"/>
    <property type="evidence" value="ECO:0007669"/>
    <property type="project" value="TreeGrafter"/>
</dbReference>
<dbReference type="SUPFAM" id="SSF48425">
    <property type="entry name" value="Sec7 domain"/>
    <property type="match status" value="1"/>
</dbReference>
<keyword evidence="13" id="KW-1185">Reference proteome</keyword>
<evidence type="ECO:0000256" key="7">
    <source>
        <dbReference type="ARBA" id="ARBA00023242"/>
    </source>
</evidence>
<accession>A0AAD4BWF5</accession>
<feature type="compositionally biased region" description="Polar residues" evidence="9">
    <location>
        <begin position="850"/>
        <end position="866"/>
    </location>
</feature>
<gene>
    <name evidence="12" type="ORF">L210DRAFT_850845</name>
</gene>
<feature type="region of interest" description="Disordered" evidence="9">
    <location>
        <begin position="49"/>
        <end position="72"/>
    </location>
</feature>
<dbReference type="InterPro" id="IPR023394">
    <property type="entry name" value="Sec7_C_sf"/>
</dbReference>
<dbReference type="FunFam" id="3.30.50.10:FF:000007">
    <property type="entry name" value="Nitrogen regulatory AreA, N-terminal"/>
    <property type="match status" value="1"/>
</dbReference>
<feature type="compositionally biased region" description="Low complexity" evidence="9">
    <location>
        <begin position="1513"/>
        <end position="1522"/>
    </location>
</feature>
<feature type="compositionally biased region" description="Basic and acidic residues" evidence="9">
    <location>
        <begin position="1656"/>
        <end position="1670"/>
    </location>
</feature>
<evidence type="ECO:0000259" key="10">
    <source>
        <dbReference type="PROSITE" id="PS50114"/>
    </source>
</evidence>
<keyword evidence="6" id="KW-0804">Transcription</keyword>
<feature type="region of interest" description="Disordered" evidence="9">
    <location>
        <begin position="456"/>
        <end position="506"/>
    </location>
</feature>
<feature type="compositionally biased region" description="Pro residues" evidence="9">
    <location>
        <begin position="1118"/>
        <end position="1133"/>
    </location>
</feature>
<evidence type="ECO:0000256" key="2">
    <source>
        <dbReference type="ARBA" id="ARBA00022723"/>
    </source>
</evidence>
<evidence type="ECO:0000256" key="5">
    <source>
        <dbReference type="ARBA" id="ARBA00023015"/>
    </source>
</evidence>
<dbReference type="PROSITE" id="PS50190">
    <property type="entry name" value="SEC7"/>
    <property type="match status" value="1"/>
</dbReference>
<dbReference type="Gene3D" id="3.30.50.10">
    <property type="entry name" value="Erythroid Transcription Factor GATA-1, subunit A"/>
    <property type="match status" value="1"/>
</dbReference>
<feature type="region of interest" description="Disordered" evidence="9">
    <location>
        <begin position="963"/>
        <end position="998"/>
    </location>
</feature>
<feature type="compositionally biased region" description="Polar residues" evidence="9">
    <location>
        <begin position="818"/>
        <end position="843"/>
    </location>
</feature>
<feature type="compositionally biased region" description="Polar residues" evidence="9">
    <location>
        <begin position="1821"/>
        <end position="1841"/>
    </location>
</feature>
<dbReference type="InterPro" id="IPR001849">
    <property type="entry name" value="PH_domain"/>
</dbReference>
<keyword evidence="4" id="KW-0862">Zinc</keyword>
<feature type="compositionally biased region" description="Low complexity" evidence="9">
    <location>
        <begin position="1486"/>
        <end position="1497"/>
    </location>
</feature>
<feature type="region of interest" description="Disordered" evidence="9">
    <location>
        <begin position="85"/>
        <end position="104"/>
    </location>
</feature>
<feature type="region of interest" description="Disordered" evidence="9">
    <location>
        <begin position="2364"/>
        <end position="2407"/>
    </location>
</feature>
<dbReference type="InterPro" id="IPR039355">
    <property type="entry name" value="Transcription_factor_GATA"/>
</dbReference>
<dbReference type="CDD" id="cd00202">
    <property type="entry name" value="ZnF_GATA"/>
    <property type="match status" value="1"/>
</dbReference>
<dbReference type="InterPro" id="IPR041681">
    <property type="entry name" value="PH_9"/>
</dbReference>
<feature type="compositionally biased region" description="Basic and acidic residues" evidence="9">
    <location>
        <begin position="623"/>
        <end position="634"/>
    </location>
</feature>
<feature type="compositionally biased region" description="Polar residues" evidence="9">
    <location>
        <begin position="1260"/>
        <end position="1273"/>
    </location>
</feature>
<dbReference type="Proteomes" id="UP001194468">
    <property type="component" value="Unassembled WGS sequence"/>
</dbReference>
<feature type="region of interest" description="Disordered" evidence="9">
    <location>
        <begin position="1093"/>
        <end position="1112"/>
    </location>
</feature>
<dbReference type="InterPro" id="IPR000679">
    <property type="entry name" value="Znf_GATA"/>
</dbReference>
<feature type="region of interest" description="Disordered" evidence="9">
    <location>
        <begin position="1185"/>
        <end position="1310"/>
    </location>
</feature>
<dbReference type="InterPro" id="IPR000904">
    <property type="entry name" value="Sec7_dom"/>
</dbReference>
<dbReference type="SMART" id="SM00401">
    <property type="entry name" value="ZnF_GATA"/>
    <property type="match status" value="1"/>
</dbReference>
<dbReference type="InterPro" id="IPR013860">
    <property type="entry name" value="AreA_GATA"/>
</dbReference>
<reference evidence="12" key="1">
    <citation type="submission" date="2019-10" db="EMBL/GenBank/DDBJ databases">
        <authorList>
            <consortium name="DOE Joint Genome Institute"/>
            <person name="Kuo A."/>
            <person name="Miyauchi S."/>
            <person name="Kiss E."/>
            <person name="Drula E."/>
            <person name="Kohler A."/>
            <person name="Sanchez-Garcia M."/>
            <person name="Andreopoulos B."/>
            <person name="Barry K.W."/>
            <person name="Bonito G."/>
            <person name="Buee M."/>
            <person name="Carver A."/>
            <person name="Chen C."/>
            <person name="Cichocki N."/>
            <person name="Clum A."/>
            <person name="Culley D."/>
            <person name="Crous P.W."/>
            <person name="Fauchery L."/>
            <person name="Girlanda M."/>
            <person name="Hayes R."/>
            <person name="Keri Z."/>
            <person name="LaButti K."/>
            <person name="Lipzen A."/>
            <person name="Lombard V."/>
            <person name="Magnuson J."/>
            <person name="Maillard F."/>
            <person name="Morin E."/>
            <person name="Murat C."/>
            <person name="Nolan M."/>
            <person name="Ohm R."/>
            <person name="Pangilinan J."/>
            <person name="Pereira M."/>
            <person name="Perotto S."/>
            <person name="Peter M."/>
            <person name="Riley R."/>
            <person name="Sitrit Y."/>
            <person name="Stielow B."/>
            <person name="Szollosi G."/>
            <person name="Zifcakova L."/>
            <person name="Stursova M."/>
            <person name="Spatafora J.W."/>
            <person name="Tedersoo L."/>
            <person name="Vaario L.-M."/>
            <person name="Yamada A."/>
            <person name="Yan M."/>
            <person name="Wang P."/>
            <person name="Xu J."/>
            <person name="Bruns T."/>
            <person name="Baldrian P."/>
            <person name="Vilgalys R."/>
            <person name="Henrissat B."/>
            <person name="Grigoriev I.V."/>
            <person name="Hibbett D."/>
            <person name="Nagy L.G."/>
            <person name="Martin F.M."/>
        </authorList>
    </citation>
    <scope>NUCLEOTIDE SEQUENCE</scope>
    <source>
        <strain evidence="12">BED1</strain>
    </source>
</reference>
<dbReference type="SUPFAM" id="SSF50729">
    <property type="entry name" value="PH domain-like"/>
    <property type="match status" value="1"/>
</dbReference>
<dbReference type="Pfam" id="PF15410">
    <property type="entry name" value="PH_9"/>
    <property type="match status" value="1"/>
</dbReference>
<feature type="compositionally biased region" description="Basic and acidic residues" evidence="9">
    <location>
        <begin position="1094"/>
        <end position="1111"/>
    </location>
</feature>
<dbReference type="PANTHER" id="PTHR10071">
    <property type="entry name" value="TRANSCRIPTION FACTOR GATA FAMILY MEMBER"/>
    <property type="match status" value="1"/>
</dbReference>
<dbReference type="InterPro" id="IPR035999">
    <property type="entry name" value="Sec7_dom_sf"/>
</dbReference>
<evidence type="ECO:0000256" key="3">
    <source>
        <dbReference type="ARBA" id="ARBA00022771"/>
    </source>
</evidence>
<feature type="region of interest" description="Disordered" evidence="9">
    <location>
        <begin position="711"/>
        <end position="732"/>
    </location>
</feature>
<keyword evidence="7" id="KW-0539">Nucleus</keyword>
<dbReference type="SMART" id="SM00222">
    <property type="entry name" value="Sec7"/>
    <property type="match status" value="1"/>
</dbReference>
<evidence type="ECO:0000256" key="8">
    <source>
        <dbReference type="PROSITE-ProRule" id="PRU00094"/>
    </source>
</evidence>
<feature type="compositionally biased region" description="Basic and acidic residues" evidence="9">
    <location>
        <begin position="2195"/>
        <end position="2215"/>
    </location>
</feature>
<dbReference type="PRINTS" id="PR00619">
    <property type="entry name" value="GATAZNFINGER"/>
</dbReference>
<feature type="region of interest" description="Disordered" evidence="9">
    <location>
        <begin position="818"/>
        <end position="919"/>
    </location>
</feature>
<organism evidence="12 13">
    <name type="scientific">Boletus edulis BED1</name>
    <dbReference type="NCBI Taxonomy" id="1328754"/>
    <lineage>
        <taxon>Eukaryota</taxon>
        <taxon>Fungi</taxon>
        <taxon>Dikarya</taxon>
        <taxon>Basidiomycota</taxon>
        <taxon>Agaricomycotina</taxon>
        <taxon>Agaricomycetes</taxon>
        <taxon>Agaricomycetidae</taxon>
        <taxon>Boletales</taxon>
        <taxon>Boletineae</taxon>
        <taxon>Boletaceae</taxon>
        <taxon>Boletoideae</taxon>
        <taxon>Boletus</taxon>
    </lineage>
</organism>
<evidence type="ECO:0000259" key="11">
    <source>
        <dbReference type="PROSITE" id="PS50190"/>
    </source>
</evidence>
<dbReference type="PANTHER" id="PTHR10071:SF281">
    <property type="entry name" value="BOX A-BINDING FACTOR-RELATED"/>
    <property type="match status" value="1"/>
</dbReference>
<keyword evidence="3 8" id="KW-0863">Zinc-finger</keyword>
<evidence type="ECO:0000256" key="1">
    <source>
        <dbReference type="ARBA" id="ARBA00004123"/>
    </source>
</evidence>
<dbReference type="GO" id="GO:0005085">
    <property type="term" value="F:guanyl-nucleotide exchange factor activity"/>
    <property type="evidence" value="ECO:0007669"/>
    <property type="project" value="InterPro"/>
</dbReference>
<dbReference type="PROSITE" id="PS00344">
    <property type="entry name" value="GATA_ZN_FINGER_1"/>
    <property type="match status" value="1"/>
</dbReference>
<dbReference type="Gene3D" id="2.30.29.30">
    <property type="entry name" value="Pleckstrin-homology domain (PH domain)/Phosphotyrosine-binding domain (PTB)"/>
    <property type="match status" value="1"/>
</dbReference>
<dbReference type="InterPro" id="IPR013088">
    <property type="entry name" value="Znf_NHR/GATA"/>
</dbReference>
<feature type="compositionally biased region" description="Low complexity" evidence="9">
    <location>
        <begin position="490"/>
        <end position="506"/>
    </location>
</feature>
<keyword evidence="5" id="KW-0805">Transcription regulation</keyword>
<feature type="domain" description="SEC7" evidence="11">
    <location>
        <begin position="1635"/>
        <end position="1818"/>
    </location>
</feature>
<sequence>MLKHHSHPSSDQHSQMHSLPDDDWSAIFSAPLAPTMFANLAANGVFPVPTSSVPQDDPRQPHSNLRLNPPRDLLQDYHHDHAAWSHSLPAPRHPMSKHHSSLSTLSIDKLKSPQDAPLSAPHTHDLSLRQHKPHRIDMNTSDHPLSNQPRHTRPPVAFLHTDPLSIPQLNYQSYNNPIERSHIAIPPSLWMSPTSTHPSSPAIYSPLTQLSIPQNGIVPPDPSPLSGHTHVSPSTSTSLSVDSKSAMLSDLFSDDLFNTSGNEPAPSSFTSTRISGSPDIQPIYIPSTETDPEKLAKQDPLATQVWKMYARTKANLPHAQRMENLTWRMMSLALKKKKEQDDALAAPQGTVRIKIENTLPSPSLSQIDPPCSQPPVEERGRPVAKGKAKVQVIGFDGTSQEDSTEDDDVEPMDWRAVSRSRSRISMDWRPQSRSRSRPPPLVTQFEQTGMYNQFDARHSFPTTHGHADKSPERPVRRSVESIPSSSIRIPGASTLSSSRPSAASSSGMRSALSAIYEGKTAHEASPFGSPTHDNAHVNQFNHSMSTLNTSGFHPSSLPSFGLHGPSKFPLDDESSKPRAFPRHVRKTSFDHTVEREGIFSGPSGRHQVNGKPLSPDSLAGQKRRADAPHAESILRADPSNVEGNPRSAKPREVDQYVGSGSFPSTAFNFSFTPYDEGMFNFASPGSALSRHEFPHMLQSADSARASDLHIHDSAPHSLSGPTYTPSVDSSPRVDEGISTAAVAANAAMAGNYVQQLSTANFTADEGVDYHQLFGLPFPSLDAGVNLGQGPYTHVDPTQILPVEHGEMVLQSYHASPTSDWGNGLHSSTASPEPYVTSSASSPPSVEGANNAANPRISSRKISSANRVAQGLQRKKSTANTTLAVSRSETSTPELTNEGSSSATAKGSSDDGDQPPTSCTNCQTTNTPLWRRDPEGQPLCNACGLFFKLHGVVRPLSLKTDVIKKRNRASGTPNGTNSRKSGGAGLPKIAASSRPRSATTNAIPTGFSSTPVHISPPPLAVVNLASFFRNATSSPRTPVPSYTSGLQPVASKDVATASRRLSRAGHDFEQVLRTGETVVIRESLDVDTLGAVDNPARRELASPSPPERDQRTIRAVHQPPMPIIVPPTPSPNPAPYSAQPLSSSSSSNDVFYDAEDPDMQTKRRSIYRSPGTSSSPDLATLVRKAKERGGVVPPSLAAAQKEKRPEPPPPLPSGPANSTLRQPTSTRLRSATNTTSPAPPKLSITAAPQKLVKPPKDPVSPSGSDWTTKNTVKAKTSAFLGKMLGQSTTRDRSRTDASSTSPPGRPSLFSSFIPPVPPLPGDVASMPVLSPLADVFATPQPPPHSDKPLPPIHAGPMDRASNDSDVSSLVVVDPISRIKGRTPSPDQRSVERPVAEGKFLGHAKRRSMSVSDLDVFKFSVETSPAPTLPPKDHGVPDGHATWESSLYGILSDFKGVLSTLDPDTGSSLDLRDPSISSRRVASSPLFTTTAGQAQTSSQLDVKSPILPPVPPSTPVVSLPTESSSWRDPMSPSKDSLMAEPIVPPRTSSLRTPVRSRSGSGPHEHQQQSMGVGVVSPRGTHHKHGPSPLRYKQYGNHMQSSYRDTSRLRVHHHSTASTSEPSLIASNDEARPSFTAGSGELAPNDLVLPRFASNPSFSHKEKEEMQDPEERGKELAARCYEEDDAFLAKDKIAEWLGGHAQMNKIALRYYMDYFDFSGLRLDTAFRRLCSKLFLKAETQQVDRILEEFSRRFWGCNAIRLYGSASVVHAVTYSLLLLNTDLHVADITTRMSRSQFVRNTMTAIQMQLHPTRYGSTMDLDLDDTSSGRGTSDGTETQSVTRSKRSGSIASWNSVSRDTFLSSGPLSSTALSAVQGSLNSSTTSFHHSPGVESKSLSTGALHVVYDRSWEMEMEGLLKDMYGAIKSQQILQPLGHLVMARSRSLRGAPDRLTTLKRGSIRGIQSILGAPYSPYSSNSSADGRASPSPSFATSTHEGVHNSMAAFLTPALGFASNLSHTIIRETQEDEDRSFHSHESNSTTISITDEELALLGAPWAKEGMLCRKQYWESAGKRARSKSWLDVFVVIQRGELNMFTFGDHGGGGSGIVGGGNWLENANTVGTVQLAHSLAHTLPPPGYNRQRPHCMVVTLANGGVYFFQAGTEELVNEWVSTCNYWAARTSKEPLAGGVSNMEHGWSRVSDMHPRSVSDNELSREHDRVDTLSVRSGRSNRSKFGWREGVATVRAPQWKDRTTISDWKAPISPMISSIHDEETQLEALQKYVGMLKKDLQHHNELREPMLVLYEPRSANGMKAQSNWEKKSQYLLTEIVKYESYIDSLQSAMTLRLKKRGEKALERALGGVVPGEDLARSGTVRRKERVVEEDPISELDEQSSAAGPSRFHRRETAESGQWP</sequence>
<feature type="region of interest" description="Disordered" evidence="9">
    <location>
        <begin position="1812"/>
        <end position="1841"/>
    </location>
</feature>
<feature type="compositionally biased region" description="Low complexity" evidence="9">
    <location>
        <begin position="226"/>
        <end position="239"/>
    </location>
</feature>
<feature type="domain" description="GATA-type" evidence="10">
    <location>
        <begin position="912"/>
        <end position="965"/>
    </location>
</feature>
<reference evidence="12" key="2">
    <citation type="journal article" date="2020" name="Nat. Commun.">
        <title>Large-scale genome sequencing of mycorrhizal fungi provides insights into the early evolution of symbiotic traits.</title>
        <authorList>
            <person name="Miyauchi S."/>
            <person name="Kiss E."/>
            <person name="Kuo A."/>
            <person name="Drula E."/>
            <person name="Kohler A."/>
            <person name="Sanchez-Garcia M."/>
            <person name="Morin E."/>
            <person name="Andreopoulos B."/>
            <person name="Barry K.W."/>
            <person name="Bonito G."/>
            <person name="Buee M."/>
            <person name="Carver A."/>
            <person name="Chen C."/>
            <person name="Cichocki N."/>
            <person name="Clum A."/>
            <person name="Culley D."/>
            <person name="Crous P.W."/>
            <person name="Fauchery L."/>
            <person name="Girlanda M."/>
            <person name="Hayes R.D."/>
            <person name="Keri Z."/>
            <person name="LaButti K."/>
            <person name="Lipzen A."/>
            <person name="Lombard V."/>
            <person name="Magnuson J."/>
            <person name="Maillard F."/>
            <person name="Murat C."/>
            <person name="Nolan M."/>
            <person name="Ohm R.A."/>
            <person name="Pangilinan J."/>
            <person name="Pereira M.F."/>
            <person name="Perotto S."/>
            <person name="Peter M."/>
            <person name="Pfister S."/>
            <person name="Riley R."/>
            <person name="Sitrit Y."/>
            <person name="Stielow J.B."/>
            <person name="Szollosi G."/>
            <person name="Zifcakova L."/>
            <person name="Stursova M."/>
            <person name="Spatafora J.W."/>
            <person name="Tedersoo L."/>
            <person name="Vaario L.M."/>
            <person name="Yamada A."/>
            <person name="Yan M."/>
            <person name="Wang P."/>
            <person name="Xu J."/>
            <person name="Bruns T."/>
            <person name="Baldrian P."/>
            <person name="Vilgalys R."/>
            <person name="Dunand C."/>
            <person name="Henrissat B."/>
            <person name="Grigoriev I.V."/>
            <person name="Hibbett D."/>
            <person name="Nagy L.G."/>
            <person name="Martin F.M."/>
        </authorList>
    </citation>
    <scope>NUCLEOTIDE SEQUENCE</scope>
    <source>
        <strain evidence="12">BED1</strain>
    </source>
</reference>
<dbReference type="GO" id="GO:0000122">
    <property type="term" value="P:negative regulation of transcription by RNA polymerase II"/>
    <property type="evidence" value="ECO:0007669"/>
    <property type="project" value="TreeGrafter"/>
</dbReference>
<evidence type="ECO:0000256" key="9">
    <source>
        <dbReference type="SAM" id="MobiDB-lite"/>
    </source>
</evidence>
<dbReference type="GO" id="GO:0000978">
    <property type="term" value="F:RNA polymerase II cis-regulatory region sequence-specific DNA binding"/>
    <property type="evidence" value="ECO:0007669"/>
    <property type="project" value="TreeGrafter"/>
</dbReference>
<feature type="compositionally biased region" description="Polar residues" evidence="9">
    <location>
        <begin position="968"/>
        <end position="979"/>
    </location>
</feature>
<evidence type="ECO:0000256" key="4">
    <source>
        <dbReference type="ARBA" id="ARBA00022833"/>
    </source>
</evidence>
<feature type="compositionally biased region" description="Polar residues" evidence="9">
    <location>
        <begin position="877"/>
        <end position="906"/>
    </location>
</feature>
<dbReference type="Gene3D" id="1.10.1000.11">
    <property type="entry name" value="Arf Nucleotide-binding Site Opener,domain 2"/>
    <property type="match status" value="1"/>
</dbReference>
<feature type="region of interest" description="Disordered" evidence="9">
    <location>
        <begin position="1480"/>
        <end position="1670"/>
    </location>
</feature>
<feature type="region of interest" description="Disordered" evidence="9">
    <location>
        <begin position="216"/>
        <end position="239"/>
    </location>
</feature>
<feature type="region of interest" description="Disordered" evidence="9">
    <location>
        <begin position="2195"/>
        <end position="2219"/>
    </location>
</feature>
<dbReference type="GO" id="GO:0008270">
    <property type="term" value="F:zinc ion binding"/>
    <property type="evidence" value="ECO:0007669"/>
    <property type="project" value="UniProtKB-KW"/>
</dbReference>
<dbReference type="GO" id="GO:0005634">
    <property type="term" value="C:nucleus"/>
    <property type="evidence" value="ECO:0007669"/>
    <property type="project" value="UniProtKB-SubCell"/>
</dbReference>
<evidence type="ECO:0000256" key="6">
    <source>
        <dbReference type="ARBA" id="ARBA00023163"/>
    </source>
</evidence>
<comment type="caution">
    <text evidence="12">The sequence shown here is derived from an EMBL/GenBank/DDBJ whole genome shotgun (WGS) entry which is preliminary data.</text>
</comment>
<feature type="region of interest" description="Disordered" evidence="9">
    <location>
        <begin position="1117"/>
        <end position="1152"/>
    </location>
</feature>
<dbReference type="PROSITE" id="PS50114">
    <property type="entry name" value="GATA_ZN_FINGER_2"/>
    <property type="match status" value="1"/>
</dbReference>
<dbReference type="SMART" id="SM00233">
    <property type="entry name" value="PH"/>
    <property type="match status" value="1"/>
</dbReference>
<dbReference type="InterPro" id="IPR011993">
    <property type="entry name" value="PH-like_dom_sf"/>
</dbReference>
<feature type="compositionally biased region" description="Acidic residues" evidence="9">
    <location>
        <begin position="2375"/>
        <end position="2385"/>
    </location>
</feature>
<dbReference type="Pfam" id="PF00320">
    <property type="entry name" value="GATA"/>
    <property type="match status" value="1"/>
</dbReference>
<protein>
    <submittedName>
        <fullName evidence="12">Uncharacterized protein</fullName>
    </submittedName>
</protein>
<dbReference type="GO" id="GO:0032012">
    <property type="term" value="P:regulation of ARF protein signal transduction"/>
    <property type="evidence" value="ECO:0007669"/>
    <property type="project" value="InterPro"/>
</dbReference>
<feature type="compositionally biased region" description="Polar residues" evidence="9">
    <location>
        <begin position="719"/>
        <end position="729"/>
    </location>
</feature>
<comment type="subcellular location">
    <subcellularLocation>
        <location evidence="1">Nucleus</location>
    </subcellularLocation>
</comment>
<feature type="region of interest" description="Disordered" evidence="9">
    <location>
        <begin position="591"/>
        <end position="651"/>
    </location>
</feature>